<dbReference type="InterPro" id="IPR005182">
    <property type="entry name" value="YdbS-like_PH"/>
</dbReference>
<evidence type="ECO:0000256" key="1">
    <source>
        <dbReference type="SAM" id="Phobius"/>
    </source>
</evidence>
<dbReference type="Pfam" id="PF03703">
    <property type="entry name" value="bPH_2"/>
    <property type="match status" value="1"/>
</dbReference>
<keyword evidence="1" id="KW-0472">Membrane</keyword>
<sequence>MAHRATGYLKKVLSDDEVIMRITRRHWIVRVFRTMWWALTFWAMVAGAVWLYRTTHAGDDRWMWVAGLAVIPLFGWIWEHLVWRNQMNVMTSRRIIQMEGVLNKKVSDSLLEKLNDVKTEQTLIGRIMGFGDILILTASEQGANHLKTIADPLGFKRAMLDAKDALDDEHAGID</sequence>
<keyword evidence="1" id="KW-0812">Transmembrane</keyword>
<comment type="caution">
    <text evidence="3">The sequence shown here is derived from an EMBL/GenBank/DDBJ whole genome shotgun (WGS) entry which is preliminary data.</text>
</comment>
<keyword evidence="1" id="KW-1133">Transmembrane helix</keyword>
<dbReference type="Proteomes" id="UP000016569">
    <property type="component" value="Unassembled WGS sequence"/>
</dbReference>
<organism evidence="3 4">
    <name type="scientific">Brevundimonas abyssalis TAR-001</name>
    <dbReference type="NCBI Taxonomy" id="1391729"/>
    <lineage>
        <taxon>Bacteria</taxon>
        <taxon>Pseudomonadati</taxon>
        <taxon>Pseudomonadota</taxon>
        <taxon>Alphaproteobacteria</taxon>
        <taxon>Caulobacterales</taxon>
        <taxon>Caulobacteraceae</taxon>
        <taxon>Brevundimonas</taxon>
    </lineage>
</organism>
<dbReference type="EMBL" id="BATC01000067">
    <property type="protein sequence ID" value="GAD60339.1"/>
    <property type="molecule type" value="Genomic_DNA"/>
</dbReference>
<evidence type="ECO:0000313" key="4">
    <source>
        <dbReference type="Proteomes" id="UP000016569"/>
    </source>
</evidence>
<protein>
    <recommendedName>
        <fullName evidence="2">YdbS-like PH domain-containing protein</fullName>
    </recommendedName>
</protein>
<reference evidence="4" key="1">
    <citation type="journal article" date="2013" name="Genome Announc.">
        <title>Draft Genome Sequence of the Dimorphic Prosthecate Bacterium Brevundimonas abyssalis TAR-001T.</title>
        <authorList>
            <person name="Tsubouchi T."/>
            <person name="Nishi S."/>
            <person name="Usui K."/>
            <person name="Shimane Y."/>
            <person name="Takaki Y."/>
            <person name="Maruyama T."/>
            <person name="Hatada Y."/>
        </authorList>
    </citation>
    <scope>NUCLEOTIDE SEQUENCE [LARGE SCALE GENOMIC DNA]</scope>
    <source>
        <strain evidence="4">TAR-001</strain>
    </source>
</reference>
<proteinExistence type="predicted"/>
<evidence type="ECO:0000313" key="3">
    <source>
        <dbReference type="EMBL" id="GAD60339.1"/>
    </source>
</evidence>
<evidence type="ECO:0000259" key="2">
    <source>
        <dbReference type="Pfam" id="PF03703"/>
    </source>
</evidence>
<keyword evidence="4" id="KW-1185">Reference proteome</keyword>
<name>A0A8E0TSI2_9CAUL</name>
<feature type="transmembrane region" description="Helical" evidence="1">
    <location>
        <begin position="34"/>
        <end position="52"/>
    </location>
</feature>
<dbReference type="OrthoDB" id="7364486at2"/>
<dbReference type="AlphaFoldDB" id="A0A8E0TSI2"/>
<gene>
    <name evidence="3" type="ORF">MBEBAB_2589</name>
</gene>
<dbReference type="PANTHER" id="PTHR37938:SF1">
    <property type="entry name" value="BLL0215 PROTEIN"/>
    <property type="match status" value="1"/>
</dbReference>
<dbReference type="PANTHER" id="PTHR37938">
    <property type="entry name" value="BLL0215 PROTEIN"/>
    <property type="match status" value="1"/>
</dbReference>
<dbReference type="RefSeq" id="WP_021698433.1">
    <property type="nucleotide sequence ID" value="NZ_BATC01000067.1"/>
</dbReference>
<feature type="domain" description="YdbS-like PH" evidence="2">
    <location>
        <begin position="85"/>
        <end position="147"/>
    </location>
</feature>
<feature type="transmembrane region" description="Helical" evidence="1">
    <location>
        <begin position="64"/>
        <end position="83"/>
    </location>
</feature>
<accession>A0A8E0TSI2</accession>